<organism evidence="1 2">
    <name type="scientific">Asparagus officinalis</name>
    <name type="common">Garden asparagus</name>
    <dbReference type="NCBI Taxonomy" id="4686"/>
    <lineage>
        <taxon>Eukaryota</taxon>
        <taxon>Viridiplantae</taxon>
        <taxon>Streptophyta</taxon>
        <taxon>Embryophyta</taxon>
        <taxon>Tracheophyta</taxon>
        <taxon>Spermatophyta</taxon>
        <taxon>Magnoliopsida</taxon>
        <taxon>Liliopsida</taxon>
        <taxon>Asparagales</taxon>
        <taxon>Asparagaceae</taxon>
        <taxon>Asparagoideae</taxon>
        <taxon>Asparagus</taxon>
    </lineage>
</organism>
<dbReference type="EMBL" id="KV863353">
    <property type="protein sequence ID" value="ONK55610.1"/>
    <property type="molecule type" value="Genomic_DNA"/>
</dbReference>
<dbReference type="Gramene" id="ONK55610">
    <property type="protein sequence ID" value="ONK55610"/>
    <property type="gene ID" value="A4U43_UnF1080"/>
</dbReference>
<name>A0A1R3L7P6_ASPOF</name>
<dbReference type="Proteomes" id="UP000243459">
    <property type="component" value="Unassembled WGS sequence"/>
</dbReference>
<reference evidence="2" key="1">
    <citation type="journal article" date="2017" name="Nat. Commun.">
        <title>The asparagus genome sheds light on the origin and evolution of a young Y chromosome.</title>
        <authorList>
            <person name="Harkess A."/>
            <person name="Zhou J."/>
            <person name="Xu C."/>
            <person name="Bowers J.E."/>
            <person name="Van der Hulst R."/>
            <person name="Ayyampalayam S."/>
            <person name="Mercati F."/>
            <person name="Riccardi P."/>
            <person name="McKain M.R."/>
            <person name="Kakrana A."/>
            <person name="Tang H."/>
            <person name="Ray J."/>
            <person name="Groenendijk J."/>
            <person name="Arikit S."/>
            <person name="Mathioni S.M."/>
            <person name="Nakano M."/>
            <person name="Shan H."/>
            <person name="Telgmann-Rauber A."/>
            <person name="Kanno A."/>
            <person name="Yue Z."/>
            <person name="Chen H."/>
            <person name="Li W."/>
            <person name="Chen Y."/>
            <person name="Xu X."/>
            <person name="Zhang Y."/>
            <person name="Luo S."/>
            <person name="Chen H."/>
            <person name="Gao J."/>
            <person name="Mao Z."/>
            <person name="Pires J.C."/>
            <person name="Luo M."/>
            <person name="Kudrna D."/>
            <person name="Wing R.A."/>
            <person name="Meyers B.C."/>
            <person name="Yi K."/>
            <person name="Kong H."/>
            <person name="Lavrijsen P."/>
            <person name="Sunseri F."/>
            <person name="Falavigna A."/>
            <person name="Ye Y."/>
            <person name="Leebens-Mack J.H."/>
            <person name="Chen G."/>
        </authorList>
    </citation>
    <scope>NUCLEOTIDE SEQUENCE [LARGE SCALE GENOMIC DNA]</scope>
    <source>
        <strain evidence="2">cv. DH0086</strain>
    </source>
</reference>
<protein>
    <submittedName>
        <fullName evidence="1">Uncharacterized protein</fullName>
    </submittedName>
</protein>
<sequence>MEGDVVAGAAAHDEDVREVRAGSEPDVGRAEGLVAEEEEGVDCLFCEQFQESSASTRDVLRTADDALSGDIHEAIRQIGSISAICFGPLQTLQGDHTEKVMDIRSLAERCPVKEYLVALILYINAGDPDL</sequence>
<evidence type="ECO:0000313" key="1">
    <source>
        <dbReference type="EMBL" id="ONK55610.1"/>
    </source>
</evidence>
<accession>A0A1R3L7P6</accession>
<keyword evidence="2" id="KW-1185">Reference proteome</keyword>
<dbReference type="AlphaFoldDB" id="A0A1R3L7P6"/>
<proteinExistence type="predicted"/>
<gene>
    <name evidence="1" type="ORF">A4U43_UnF1080</name>
</gene>
<evidence type="ECO:0000313" key="2">
    <source>
        <dbReference type="Proteomes" id="UP000243459"/>
    </source>
</evidence>